<keyword evidence="8" id="KW-1185">Reference proteome</keyword>
<sequence>MPVCPVPAGAVLYPAMLLLLALLPNPTTAAVPMNTTAPCAQASCGGLNISYPFWLSGTHPPKCGYQAFQVACDKQHRASLINSIWNYQIMHIFYKNSSFRVRNAQLLDGTCEIELNVNASSDLGLAPFTISDRNQELFFLYGCHRQAEPLPRSWAPVSCTNESTNSFAWLAGRYRPDANLTALPGNCTVSVMPVLGYEGATGADYRRLMKRGFLLGYPDDGCEDCMESGGRCQIDDGDDFECYCSDGVICALLVLILPLLAAAAALDATTCAPATCGNLSIRYPFWLRGRQPSYCGYPSFGVACDPTGATPASLNNSYLRVLDIHYGNSSVVASHAKLAEDATACRATRFNMSASLALSLLAVSRANWELLLCANCSWTPPAGSIPVTCPGTLYEPAGPASVLGTVPAGCNYSVVPVLPGSEMRTLGDYAGLVRRGFLLEWTVPGDCAACNTSGGQCRFDAGVNAFRCLCPDGRLRPATCPRGELITETI</sequence>
<dbReference type="AlphaFoldDB" id="A0A5J9UEA1"/>
<dbReference type="GO" id="GO:0016020">
    <property type="term" value="C:membrane"/>
    <property type="evidence" value="ECO:0007669"/>
    <property type="project" value="UniProtKB-SubCell"/>
</dbReference>
<dbReference type="PANTHER" id="PTHR33138:SF83">
    <property type="entry name" value="OS01G0136700 PROTEIN"/>
    <property type="match status" value="1"/>
</dbReference>
<dbReference type="Pfam" id="PF14380">
    <property type="entry name" value="WAK_assoc"/>
    <property type="match status" value="2"/>
</dbReference>
<protein>
    <recommendedName>
        <fullName evidence="9">Wall-associated receptor kinase galacturonan-binding domain-containing protein</fullName>
    </recommendedName>
</protein>
<evidence type="ECO:0000256" key="3">
    <source>
        <dbReference type="ARBA" id="ARBA00023180"/>
    </source>
</evidence>
<dbReference type="Proteomes" id="UP000324897">
    <property type="component" value="Unassembled WGS sequence"/>
</dbReference>
<keyword evidence="3" id="KW-0325">Glycoprotein</keyword>
<gene>
    <name evidence="7" type="ORF">EJB05_31735</name>
</gene>
<evidence type="ECO:0000313" key="7">
    <source>
        <dbReference type="EMBL" id="TVU22059.1"/>
    </source>
</evidence>
<feature type="signal peptide" evidence="4">
    <location>
        <begin position="1"/>
        <end position="29"/>
    </location>
</feature>
<proteinExistence type="predicted"/>
<evidence type="ECO:0000259" key="5">
    <source>
        <dbReference type="Pfam" id="PF13947"/>
    </source>
</evidence>
<comment type="subcellular location">
    <subcellularLocation>
        <location evidence="1">Membrane</location>
        <topology evidence="1">Single-pass membrane protein</topology>
    </subcellularLocation>
</comment>
<accession>A0A5J9UEA1</accession>
<evidence type="ECO:0000256" key="1">
    <source>
        <dbReference type="ARBA" id="ARBA00004167"/>
    </source>
</evidence>
<dbReference type="PANTHER" id="PTHR33138">
    <property type="entry name" value="OS01G0690200 PROTEIN"/>
    <property type="match status" value="1"/>
</dbReference>
<reference evidence="7 8" key="1">
    <citation type="journal article" date="2019" name="Sci. Rep.">
        <title>A high-quality genome of Eragrostis curvula grass provides insights into Poaceae evolution and supports new strategies to enhance forage quality.</title>
        <authorList>
            <person name="Carballo J."/>
            <person name="Santos B.A.C.M."/>
            <person name="Zappacosta D."/>
            <person name="Garbus I."/>
            <person name="Selva J.P."/>
            <person name="Gallo C.A."/>
            <person name="Diaz A."/>
            <person name="Albertini E."/>
            <person name="Caccamo M."/>
            <person name="Echenique V."/>
        </authorList>
    </citation>
    <scope>NUCLEOTIDE SEQUENCE [LARGE SCALE GENOMIC DNA]</scope>
    <source>
        <strain evidence="8">cv. Victoria</strain>
        <tissue evidence="7">Leaf</tissue>
    </source>
</reference>
<dbReference type="Gramene" id="TVU22059">
    <property type="protein sequence ID" value="TVU22059"/>
    <property type="gene ID" value="EJB05_31735"/>
</dbReference>
<evidence type="ECO:0000259" key="6">
    <source>
        <dbReference type="Pfam" id="PF14380"/>
    </source>
</evidence>
<dbReference type="OrthoDB" id="635050at2759"/>
<feature type="chain" id="PRO_5023805284" description="Wall-associated receptor kinase galacturonan-binding domain-containing protein" evidence="4">
    <location>
        <begin position="30"/>
        <end position="490"/>
    </location>
</feature>
<dbReference type="GO" id="GO:0030247">
    <property type="term" value="F:polysaccharide binding"/>
    <property type="evidence" value="ECO:0007669"/>
    <property type="project" value="InterPro"/>
</dbReference>
<dbReference type="InterPro" id="IPR025287">
    <property type="entry name" value="WAK_GUB"/>
</dbReference>
<name>A0A5J9UEA1_9POAL</name>
<evidence type="ECO:0000256" key="4">
    <source>
        <dbReference type="SAM" id="SignalP"/>
    </source>
</evidence>
<dbReference type="InterPro" id="IPR032872">
    <property type="entry name" value="WAK_assoc_C"/>
</dbReference>
<evidence type="ECO:0008006" key="9">
    <source>
        <dbReference type="Google" id="ProtNLM"/>
    </source>
</evidence>
<evidence type="ECO:0000313" key="8">
    <source>
        <dbReference type="Proteomes" id="UP000324897"/>
    </source>
</evidence>
<comment type="caution">
    <text evidence="7">The sequence shown here is derived from an EMBL/GenBank/DDBJ whole genome shotgun (WGS) entry which is preliminary data.</text>
</comment>
<feature type="domain" description="Wall-associated receptor kinase galacturonan-binding" evidence="5">
    <location>
        <begin position="271"/>
        <end position="332"/>
    </location>
</feature>
<feature type="domain" description="Wall-associated receptor kinase C-terminal" evidence="6">
    <location>
        <begin position="408"/>
        <end position="473"/>
    </location>
</feature>
<feature type="domain" description="Wall-associated receptor kinase galacturonan-binding" evidence="5">
    <location>
        <begin position="39"/>
        <end position="102"/>
    </location>
</feature>
<dbReference type="EMBL" id="RWGY01000026">
    <property type="protein sequence ID" value="TVU22059.1"/>
    <property type="molecule type" value="Genomic_DNA"/>
</dbReference>
<feature type="domain" description="Wall-associated receptor kinase C-terminal" evidence="6">
    <location>
        <begin position="159"/>
        <end position="247"/>
    </location>
</feature>
<dbReference type="Pfam" id="PF13947">
    <property type="entry name" value="GUB_WAK_bind"/>
    <property type="match status" value="2"/>
</dbReference>
<organism evidence="7 8">
    <name type="scientific">Eragrostis curvula</name>
    <name type="common">weeping love grass</name>
    <dbReference type="NCBI Taxonomy" id="38414"/>
    <lineage>
        <taxon>Eukaryota</taxon>
        <taxon>Viridiplantae</taxon>
        <taxon>Streptophyta</taxon>
        <taxon>Embryophyta</taxon>
        <taxon>Tracheophyta</taxon>
        <taxon>Spermatophyta</taxon>
        <taxon>Magnoliopsida</taxon>
        <taxon>Liliopsida</taxon>
        <taxon>Poales</taxon>
        <taxon>Poaceae</taxon>
        <taxon>PACMAD clade</taxon>
        <taxon>Chloridoideae</taxon>
        <taxon>Eragrostideae</taxon>
        <taxon>Eragrostidinae</taxon>
        <taxon>Eragrostis</taxon>
    </lineage>
</organism>
<evidence type="ECO:0000256" key="2">
    <source>
        <dbReference type="ARBA" id="ARBA00022729"/>
    </source>
</evidence>
<keyword evidence="2 4" id="KW-0732">Signal</keyword>
<feature type="non-terminal residue" evidence="7">
    <location>
        <position position="1"/>
    </location>
</feature>